<accession>A0ABY5D450</accession>
<gene>
    <name evidence="2" type="ORF">NE857_28440</name>
</gene>
<reference evidence="2" key="1">
    <citation type="submission" date="2022-06" db="EMBL/GenBank/DDBJ databases">
        <authorList>
            <person name="Ping M."/>
        </authorList>
    </citation>
    <scope>NUCLEOTIDE SEQUENCE</scope>
    <source>
        <strain evidence="2">JCM11759T</strain>
    </source>
</reference>
<dbReference type="InterPro" id="IPR018656">
    <property type="entry name" value="DUF2087"/>
</dbReference>
<name>A0ABY5D450_9ACTN</name>
<evidence type="ECO:0000259" key="1">
    <source>
        <dbReference type="Pfam" id="PF09860"/>
    </source>
</evidence>
<evidence type="ECO:0000313" key="2">
    <source>
        <dbReference type="EMBL" id="USY19156.1"/>
    </source>
</evidence>
<dbReference type="Pfam" id="PF09860">
    <property type="entry name" value="DUF2087"/>
    <property type="match status" value="1"/>
</dbReference>
<organism evidence="2 3">
    <name type="scientific">Nocardiopsis exhalans</name>
    <dbReference type="NCBI Taxonomy" id="163604"/>
    <lineage>
        <taxon>Bacteria</taxon>
        <taxon>Bacillati</taxon>
        <taxon>Actinomycetota</taxon>
        <taxon>Actinomycetes</taxon>
        <taxon>Streptosporangiales</taxon>
        <taxon>Nocardiopsidaceae</taxon>
        <taxon>Nocardiopsis</taxon>
    </lineage>
</organism>
<protein>
    <submittedName>
        <fullName evidence="2">DUF2087 domain-containing protein</fullName>
    </submittedName>
</protein>
<keyword evidence="3" id="KW-1185">Reference proteome</keyword>
<feature type="domain" description="DUF2087" evidence="1">
    <location>
        <begin position="28"/>
        <end position="94"/>
    </location>
</feature>
<sequence>MVSEGSGPRELTEHERGEVLRTYMPQGRITAVPVRRPDRLVLLDQVARAFEPGVRYTGAEVNAVLCRFSADLVVLRRSLVDEGFMEQDRTHYWRCGGTVDL</sequence>
<evidence type="ECO:0000313" key="3">
    <source>
        <dbReference type="Proteomes" id="UP001055940"/>
    </source>
</evidence>
<dbReference type="EMBL" id="CP099837">
    <property type="protein sequence ID" value="USY19156.1"/>
    <property type="molecule type" value="Genomic_DNA"/>
</dbReference>
<dbReference type="Proteomes" id="UP001055940">
    <property type="component" value="Chromosome"/>
</dbReference>
<proteinExistence type="predicted"/>